<evidence type="ECO:0000313" key="7">
    <source>
        <dbReference type="EMBL" id="GFE65292.1"/>
    </source>
</evidence>
<dbReference type="InterPro" id="IPR050638">
    <property type="entry name" value="AA-Vitamin_Transporters"/>
</dbReference>
<evidence type="ECO:0000313" key="8">
    <source>
        <dbReference type="Proteomes" id="UP000436822"/>
    </source>
</evidence>
<evidence type="ECO:0000256" key="4">
    <source>
        <dbReference type="ARBA" id="ARBA00023136"/>
    </source>
</evidence>
<dbReference type="PANTHER" id="PTHR32322:SF9">
    <property type="entry name" value="AMINO-ACID METABOLITE EFFLUX PUMP-RELATED"/>
    <property type="match status" value="1"/>
</dbReference>
<gene>
    <name evidence="7" type="ORF">KIN_23660</name>
</gene>
<feature type="transmembrane region" description="Helical" evidence="5">
    <location>
        <begin position="60"/>
        <end position="78"/>
    </location>
</feature>
<dbReference type="GO" id="GO:0016020">
    <property type="term" value="C:membrane"/>
    <property type="evidence" value="ECO:0007669"/>
    <property type="project" value="UniProtKB-SubCell"/>
</dbReference>
<evidence type="ECO:0000256" key="2">
    <source>
        <dbReference type="ARBA" id="ARBA00022692"/>
    </source>
</evidence>
<evidence type="ECO:0000256" key="1">
    <source>
        <dbReference type="ARBA" id="ARBA00004141"/>
    </source>
</evidence>
<feature type="transmembrane region" description="Helical" evidence="5">
    <location>
        <begin position="251"/>
        <end position="268"/>
    </location>
</feature>
<dbReference type="AlphaFoldDB" id="A0A6N6JJC7"/>
<comment type="subcellular location">
    <subcellularLocation>
        <location evidence="1">Membrane</location>
        <topology evidence="1">Multi-pass membrane protein</topology>
    </subcellularLocation>
</comment>
<dbReference type="Proteomes" id="UP000436822">
    <property type="component" value="Unassembled WGS sequence"/>
</dbReference>
<accession>A0A6N6JJC7</accession>
<keyword evidence="8" id="KW-1185">Reference proteome</keyword>
<dbReference type="Pfam" id="PF00892">
    <property type="entry name" value="EamA"/>
    <property type="match status" value="1"/>
</dbReference>
<evidence type="ECO:0000256" key="3">
    <source>
        <dbReference type="ARBA" id="ARBA00022989"/>
    </source>
</evidence>
<proteinExistence type="predicted"/>
<evidence type="ECO:0000259" key="6">
    <source>
        <dbReference type="Pfam" id="PF00892"/>
    </source>
</evidence>
<keyword evidence="4 5" id="KW-0472">Membrane</keyword>
<feature type="transmembrane region" description="Helical" evidence="5">
    <location>
        <begin position="110"/>
        <end position="131"/>
    </location>
</feature>
<feature type="transmembrane region" description="Helical" evidence="5">
    <location>
        <begin position="84"/>
        <end position="103"/>
    </location>
</feature>
<organism evidence="7 8">
    <name type="scientific">Litoreibacter roseus</name>
    <dbReference type="NCBI Taxonomy" id="2601869"/>
    <lineage>
        <taxon>Bacteria</taxon>
        <taxon>Pseudomonadati</taxon>
        <taxon>Pseudomonadota</taxon>
        <taxon>Alphaproteobacteria</taxon>
        <taxon>Rhodobacterales</taxon>
        <taxon>Roseobacteraceae</taxon>
        <taxon>Litoreibacter</taxon>
    </lineage>
</organism>
<reference evidence="7 8" key="1">
    <citation type="submission" date="2019-12" db="EMBL/GenBank/DDBJ databases">
        <title>Litoreibacter badius sp. nov., a novel bacteriochlorophyll a-containing bacterium in the genus Litoreibacter.</title>
        <authorList>
            <person name="Kanamuro M."/>
            <person name="Takabe Y."/>
            <person name="Mori K."/>
            <person name="Takaichi S."/>
            <person name="Hanada S."/>
        </authorList>
    </citation>
    <scope>NUCLEOTIDE SEQUENCE [LARGE SCALE GENOMIC DNA]</scope>
    <source>
        <strain evidence="7 8">K6</strain>
    </source>
</reference>
<dbReference type="InterPro" id="IPR000620">
    <property type="entry name" value="EamA_dom"/>
</dbReference>
<dbReference type="EMBL" id="BLJE01000002">
    <property type="protein sequence ID" value="GFE65292.1"/>
    <property type="molecule type" value="Genomic_DNA"/>
</dbReference>
<sequence length="271" mass="27910">MLTALTMIAFAANSVLNRLGIATGDITPLGFALVRVCAGAVTLLALLTMQGRFQRPKFRIVGALSLVTYMVGFSLAYLTLDAGIGALILFGGVQITMFAGVLLTGGSVPLIRWVGASIAFAGLVYLLAPSGDTAPDFLGSMLMLAAAVGWGVYSLVGRVETDALAATTANFVYALPFLIVAVLIFGSGNVKLGLGLTYAIVSGAVTSAMGYALWYSILPRLEASVAAVAQLTVPIIALAGGMLFLGEELTLRFVITSVLVLGGVALSLRKA</sequence>
<feature type="transmembrane region" description="Helical" evidence="5">
    <location>
        <begin position="137"/>
        <end position="156"/>
    </location>
</feature>
<feature type="transmembrane region" description="Helical" evidence="5">
    <location>
        <begin position="27"/>
        <end position="48"/>
    </location>
</feature>
<feature type="transmembrane region" description="Helical" evidence="5">
    <location>
        <begin position="225"/>
        <end position="245"/>
    </location>
</feature>
<dbReference type="SUPFAM" id="SSF103481">
    <property type="entry name" value="Multidrug resistance efflux transporter EmrE"/>
    <property type="match status" value="2"/>
</dbReference>
<feature type="transmembrane region" description="Helical" evidence="5">
    <location>
        <begin position="192"/>
        <end position="213"/>
    </location>
</feature>
<keyword evidence="2 5" id="KW-0812">Transmembrane</keyword>
<dbReference type="PANTHER" id="PTHR32322">
    <property type="entry name" value="INNER MEMBRANE TRANSPORTER"/>
    <property type="match status" value="1"/>
</dbReference>
<comment type="caution">
    <text evidence="7">The sequence shown here is derived from an EMBL/GenBank/DDBJ whole genome shotgun (WGS) entry which is preliminary data.</text>
</comment>
<name>A0A6N6JJC7_9RHOB</name>
<keyword evidence="3 5" id="KW-1133">Transmembrane helix</keyword>
<protein>
    <submittedName>
        <fullName evidence="7">Membrane protein</fullName>
    </submittedName>
</protein>
<feature type="transmembrane region" description="Helical" evidence="5">
    <location>
        <begin position="163"/>
        <end position="186"/>
    </location>
</feature>
<evidence type="ECO:0000256" key="5">
    <source>
        <dbReference type="SAM" id="Phobius"/>
    </source>
</evidence>
<feature type="domain" description="EamA" evidence="6">
    <location>
        <begin position="138"/>
        <end position="268"/>
    </location>
</feature>
<dbReference type="InterPro" id="IPR037185">
    <property type="entry name" value="EmrE-like"/>
</dbReference>